<feature type="compositionally biased region" description="Polar residues" evidence="1">
    <location>
        <begin position="1"/>
        <end position="14"/>
    </location>
</feature>
<comment type="caution">
    <text evidence="3">The sequence shown here is derived from an EMBL/GenBank/DDBJ whole genome shotgun (WGS) entry which is preliminary data.</text>
</comment>
<evidence type="ECO:0000313" key="3">
    <source>
        <dbReference type="EMBL" id="TWP38996.1"/>
    </source>
</evidence>
<reference evidence="3 4" key="1">
    <citation type="submission" date="2019-05" db="EMBL/GenBank/DDBJ databases">
        <authorList>
            <person name="Lee S.D."/>
        </authorList>
    </citation>
    <scope>NUCLEOTIDE SEQUENCE [LARGE SCALE GENOMIC DNA]</scope>
    <source>
        <strain evidence="3 4">C5-26</strain>
    </source>
</reference>
<keyword evidence="2" id="KW-0472">Membrane</keyword>
<feature type="transmembrane region" description="Helical" evidence="2">
    <location>
        <begin position="332"/>
        <end position="361"/>
    </location>
</feature>
<dbReference type="PANTHER" id="PTHR38434">
    <property type="entry name" value="BLL2549 PROTEIN"/>
    <property type="match status" value="1"/>
</dbReference>
<feature type="transmembrane region" description="Helical" evidence="2">
    <location>
        <begin position="507"/>
        <end position="527"/>
    </location>
</feature>
<evidence type="ECO:0000256" key="2">
    <source>
        <dbReference type="SAM" id="Phobius"/>
    </source>
</evidence>
<feature type="transmembrane region" description="Helical" evidence="2">
    <location>
        <begin position="373"/>
        <end position="394"/>
    </location>
</feature>
<keyword evidence="4" id="KW-1185">Reference proteome</keyword>
<feature type="transmembrane region" description="Helical" evidence="2">
    <location>
        <begin position="474"/>
        <end position="495"/>
    </location>
</feature>
<protein>
    <submittedName>
        <fullName evidence="3">DUF2339 domain-containing protein</fullName>
    </submittedName>
</protein>
<feature type="transmembrane region" description="Helical" evidence="2">
    <location>
        <begin position="221"/>
        <end position="239"/>
    </location>
</feature>
<dbReference type="Pfam" id="PF10101">
    <property type="entry name" value="DUF2339"/>
    <property type="match status" value="1"/>
</dbReference>
<feature type="transmembrane region" description="Helical" evidence="2">
    <location>
        <begin position="154"/>
        <end position="172"/>
    </location>
</feature>
<feature type="compositionally biased region" description="Pro residues" evidence="1">
    <location>
        <begin position="37"/>
        <end position="52"/>
    </location>
</feature>
<proteinExistence type="predicted"/>
<name>A0A563E904_9MICO</name>
<keyword evidence="2" id="KW-1133">Transmembrane helix</keyword>
<evidence type="ECO:0000313" key="4">
    <source>
        <dbReference type="Proteomes" id="UP000320244"/>
    </source>
</evidence>
<feature type="transmembrane region" description="Helical" evidence="2">
    <location>
        <begin position="409"/>
        <end position="429"/>
    </location>
</feature>
<dbReference type="EMBL" id="VCQV01000001">
    <property type="protein sequence ID" value="TWP38996.1"/>
    <property type="molecule type" value="Genomic_DNA"/>
</dbReference>
<reference evidence="3 4" key="2">
    <citation type="submission" date="2019-08" db="EMBL/GenBank/DDBJ databases">
        <title>Jejuicoccus antrihumi gen. nov., sp. nov., a new member of the family Dermacoccaceae isolated from a cave.</title>
        <authorList>
            <person name="Schumann P."/>
            <person name="Kim I.S."/>
        </authorList>
    </citation>
    <scope>NUCLEOTIDE SEQUENCE [LARGE SCALE GENOMIC DNA]</scope>
    <source>
        <strain evidence="3 4">C5-26</strain>
    </source>
</reference>
<feature type="transmembrane region" description="Helical" evidence="2">
    <location>
        <begin position="67"/>
        <end position="87"/>
    </location>
</feature>
<feature type="transmembrane region" description="Helical" evidence="2">
    <location>
        <begin position="301"/>
        <end position="320"/>
    </location>
</feature>
<keyword evidence="2" id="KW-0812">Transmembrane</keyword>
<accession>A0A563E904</accession>
<dbReference type="RefSeq" id="WP_146314778.1">
    <property type="nucleotide sequence ID" value="NZ_VCQV01000001.1"/>
</dbReference>
<sequence>MSNNQLPDRPTQPSFDPYAVPGQNAPSSWAPSRPGNGPIPPQGPPLGTPLPPPMVPCWQRDGMVSRVLVVAGVAVTLIGVVMLLVLAARAGLLGPQVRVAGGAALCAALVAAGWRAFDRTGGRVGGIALAGTGIAGFFMVAVAMTSIYHWLPSSAGLALAGVVAAGSVALAMRWNSQMLAVLVTASVAALSPVLTSGLTVTLIGFLLLLQAAGVVPESLRTWPVLCAVRTVPVVLAILLTRVDPHHFSFRLTLTAAVAVALIGMVSGLLASHRALEELTGAMYLTAFVPVFAIVPATDRPAGVLLASVLAGGTVIGAIVTRPLGPVTSGMTAIIAAVLVFEAAFAVTTGGWLPVILLALAMTVGVAVHQSHSLVATWAAFSFFAVGVCYFGYLVQPASLTVADQAVKQLSIASAVAGLLVVVGAGLYAVTFNRVVPSLPSGVLIGLAGLVGGYGLTAAIIAAGATAGGDEGFRAGHFLVTMTWMSIAMTMLALGLKHRQHAKAALSTGLAVVAISLAKLFVFDLATLSGMSRAGAFIVVGLLLLFAGSRYAQATASRQHGHA</sequence>
<gene>
    <name evidence="3" type="ORF">FGL98_00965</name>
</gene>
<dbReference type="Proteomes" id="UP000320244">
    <property type="component" value="Unassembled WGS sequence"/>
</dbReference>
<dbReference type="PANTHER" id="PTHR38434:SF1">
    <property type="entry name" value="BLL2549 PROTEIN"/>
    <property type="match status" value="1"/>
</dbReference>
<feature type="transmembrane region" description="Helical" evidence="2">
    <location>
        <begin position="179"/>
        <end position="209"/>
    </location>
</feature>
<dbReference type="AlphaFoldDB" id="A0A563E904"/>
<organism evidence="3 4">
    <name type="scientific">Leekyejoonella antrihumi</name>
    <dbReference type="NCBI Taxonomy" id="1660198"/>
    <lineage>
        <taxon>Bacteria</taxon>
        <taxon>Bacillati</taxon>
        <taxon>Actinomycetota</taxon>
        <taxon>Actinomycetes</taxon>
        <taxon>Micrococcales</taxon>
        <taxon>Dermacoccaceae</taxon>
        <taxon>Leekyejoonella</taxon>
    </lineage>
</organism>
<feature type="transmembrane region" description="Helical" evidence="2">
    <location>
        <begin position="99"/>
        <end position="117"/>
    </location>
</feature>
<feature type="transmembrane region" description="Helical" evidence="2">
    <location>
        <begin position="278"/>
        <end position="294"/>
    </location>
</feature>
<feature type="transmembrane region" description="Helical" evidence="2">
    <location>
        <begin position="441"/>
        <end position="462"/>
    </location>
</feature>
<feature type="transmembrane region" description="Helical" evidence="2">
    <location>
        <begin position="533"/>
        <end position="551"/>
    </location>
</feature>
<feature type="transmembrane region" description="Helical" evidence="2">
    <location>
        <begin position="124"/>
        <end position="148"/>
    </location>
</feature>
<feature type="transmembrane region" description="Helical" evidence="2">
    <location>
        <begin position="251"/>
        <end position="272"/>
    </location>
</feature>
<dbReference type="OrthoDB" id="3729996at2"/>
<evidence type="ECO:0000256" key="1">
    <source>
        <dbReference type="SAM" id="MobiDB-lite"/>
    </source>
</evidence>
<dbReference type="InterPro" id="IPR019286">
    <property type="entry name" value="DUF2339_TM"/>
</dbReference>
<feature type="region of interest" description="Disordered" evidence="1">
    <location>
        <begin position="1"/>
        <end position="52"/>
    </location>
</feature>